<feature type="compositionally biased region" description="Low complexity" evidence="5">
    <location>
        <begin position="601"/>
        <end position="611"/>
    </location>
</feature>
<feature type="compositionally biased region" description="Basic and acidic residues" evidence="5">
    <location>
        <begin position="2121"/>
        <end position="2132"/>
    </location>
</feature>
<comment type="subcellular location">
    <subcellularLocation>
        <location evidence="1">Endosome</location>
    </subcellularLocation>
</comment>
<feature type="compositionally biased region" description="Low complexity" evidence="5">
    <location>
        <begin position="209"/>
        <end position="220"/>
    </location>
</feature>
<dbReference type="Gene3D" id="1.10.418.10">
    <property type="entry name" value="Calponin-like domain"/>
    <property type="match status" value="1"/>
</dbReference>
<protein>
    <submittedName>
        <fullName evidence="9">EH domain binding protein 1-like 1b</fullName>
    </submittedName>
</protein>
<feature type="domain" description="BMERB" evidence="8">
    <location>
        <begin position="2218"/>
        <end position="2369"/>
    </location>
</feature>
<dbReference type="InterPro" id="IPR036872">
    <property type="entry name" value="CH_dom_sf"/>
</dbReference>
<dbReference type="PANTHER" id="PTHR23167">
    <property type="entry name" value="CALPONIN HOMOLOGY DOMAIN-CONTAINING PROTEIN DDB_G0272472-RELATED"/>
    <property type="match status" value="1"/>
</dbReference>
<evidence type="ECO:0000256" key="4">
    <source>
        <dbReference type="ARBA" id="ARBA00023054"/>
    </source>
</evidence>
<evidence type="ECO:0000256" key="1">
    <source>
        <dbReference type="ARBA" id="ARBA00004177"/>
    </source>
</evidence>
<feature type="compositionally biased region" description="Polar residues" evidence="5">
    <location>
        <begin position="358"/>
        <end position="374"/>
    </location>
</feature>
<keyword evidence="2" id="KW-0597">Phosphoprotein</keyword>
<evidence type="ECO:0000256" key="3">
    <source>
        <dbReference type="ARBA" id="ARBA00022753"/>
    </source>
</evidence>
<reference evidence="9" key="2">
    <citation type="submission" date="2025-09" db="UniProtKB">
        <authorList>
            <consortium name="Ensembl"/>
        </authorList>
    </citation>
    <scope>IDENTIFICATION</scope>
</reference>
<dbReference type="Ensembl" id="ENSCCRT00000203586.1">
    <property type="protein sequence ID" value="ENSCCRP00000140110.1"/>
    <property type="gene ID" value="ENSCCRG00000068888.1"/>
</dbReference>
<feature type="domain" description="Calponin-homology (CH)" evidence="6">
    <location>
        <begin position="1936"/>
        <end position="2041"/>
    </location>
</feature>
<feature type="compositionally biased region" description="Basic and acidic residues" evidence="5">
    <location>
        <begin position="1819"/>
        <end position="1843"/>
    </location>
</feature>
<dbReference type="PROSITE" id="PS51840">
    <property type="entry name" value="C2_NT"/>
    <property type="match status" value="1"/>
</dbReference>
<feature type="region of interest" description="Disordered" evidence="5">
    <location>
        <begin position="897"/>
        <end position="931"/>
    </location>
</feature>
<dbReference type="Pfam" id="PF12130">
    <property type="entry name" value="bMERB_dom"/>
    <property type="match status" value="1"/>
</dbReference>
<proteinExistence type="predicted"/>
<dbReference type="Pfam" id="PF00307">
    <property type="entry name" value="CH"/>
    <property type="match status" value="1"/>
</dbReference>
<dbReference type="InterPro" id="IPR001715">
    <property type="entry name" value="CH_dom"/>
</dbReference>
<evidence type="ECO:0000259" key="6">
    <source>
        <dbReference type="PROSITE" id="PS50021"/>
    </source>
</evidence>
<feature type="region of interest" description="Disordered" evidence="5">
    <location>
        <begin position="1798"/>
        <end position="1887"/>
    </location>
</feature>
<feature type="compositionally biased region" description="Basic and acidic residues" evidence="5">
    <location>
        <begin position="2091"/>
        <end position="2101"/>
    </location>
</feature>
<dbReference type="GO" id="GO:0005768">
    <property type="term" value="C:endosome"/>
    <property type="evidence" value="ECO:0007669"/>
    <property type="project" value="UniProtKB-SubCell"/>
</dbReference>
<dbReference type="FunFam" id="1.10.418.10:FF:000023">
    <property type="entry name" value="EH domain-binding protein 1 isoform X1"/>
    <property type="match status" value="1"/>
</dbReference>
<keyword evidence="4" id="KW-0175">Coiled coil</keyword>
<evidence type="ECO:0000256" key="5">
    <source>
        <dbReference type="SAM" id="MobiDB-lite"/>
    </source>
</evidence>
<evidence type="ECO:0000313" key="9">
    <source>
        <dbReference type="Ensembl" id="ENSCCRP00000140110.1"/>
    </source>
</evidence>
<feature type="region of interest" description="Disordered" evidence="5">
    <location>
        <begin position="1072"/>
        <end position="1134"/>
    </location>
</feature>
<feature type="compositionally biased region" description="Basic and acidic residues" evidence="5">
    <location>
        <begin position="1635"/>
        <end position="1654"/>
    </location>
</feature>
<feature type="compositionally biased region" description="Polar residues" evidence="5">
    <location>
        <begin position="1872"/>
        <end position="1887"/>
    </location>
</feature>
<dbReference type="InterPro" id="IPR022735">
    <property type="entry name" value="bMERB_dom"/>
</dbReference>
<feature type="compositionally biased region" description="Basic and acidic residues" evidence="5">
    <location>
        <begin position="2177"/>
        <end position="2191"/>
    </location>
</feature>
<dbReference type="GeneTree" id="ENSGT00940000157597"/>
<dbReference type="CDD" id="cd21198">
    <property type="entry name" value="CH_EHBP"/>
    <property type="match status" value="1"/>
</dbReference>
<dbReference type="Pfam" id="PF10358">
    <property type="entry name" value="NT-C2"/>
    <property type="match status" value="1"/>
</dbReference>
<sequence>MTSVWKRLQRVGKKATKFQFVASYQELVLECTKKWQPDKLRVVWTRRNRRICSKLHAWQPGIKNPYRGMVVWPVPENVDITVTLYRDPHADEFEDKEWTFFIENETAKGSRKVLASVDLNMKKFASATHSQTDLMLKMKPLSVKVVEATLKLSLSCVFLKEGKATDEDMQSLASLMSVKPTDIGNLDDFNESDEEEDKRSSTGVNLSTAAPAPHLPLRPAHSQEKRPASLKSPSAIVIGKERPTGCVLSRPVSGSVHNPDLTSHPPLPTRPSPTPRTMPSPARSRPPRPPPIAQPQAPSDSHTEQNTSGSPPPALPKIFQPSPGSAPVSFQRRLSGSEAPLEGPTTSDYPLLKLPRASPSSPSDPFLSHSPSSPTMLLKVSTQLNEQMMAVSTSPFFSVPLNESVTPVPLLSRPDLEALCETSCTSSELPKSPLPPSVPVSYPISKPLPASFNPAAVSSSTPSLALSTTDAHTAAPCCPSQSSSARSEIPRELNTLTEEDQTNPFLQDLLAEETKNSELKSDQCSSSRTICSISIANKQSPSSLHQPETISTERKELKPAMAVKSLGPVGKSSLDTFGVQPVEASRSEELDIGTVPPHPFSAPATTPPSSVVSTHMEKNLVFIAEKPPLAEEEPDFKVADFDKIIIASQPIKDVTVGKRPEKEPLKIDIEQPVQSSLVQTFSITDSDLIKQPENTKIESAGEVSPKEEPNVQNAKGALLCGDLNKSDEDKIIEKFASAVVIPTEHNIPNILSSSSLLKQEPTDIPRGKSQVWVEEVLASKSDSSLREKQSHKDNLDKGLTIVESQNEMALTPPVSPKGASPDISDLPKEFPFIHPQSLEPKVLKCISEQTPTVSHPIKPELIVKESESTVLTQKSVEVHSLAQAEVLIWSSLEEKVKNQDDEARDEEINKHKIPDKMPKEENKAEISSKKSLEAGEEKAVIQVKDAKNLSLNKPDSQQPIPSIVLKPHPAQTIKEKKIEAVKVSIPIHMNPLLPVISPAIAVTKEDKRTSVHLEEICPLMPNMSLDTESDGNGLRKKVTFEEDSVLWAAVEEKTKEKSEDVVSMSKLIPEKEVLDRGQSGQETSETKLKEQKDSFTHHKLDKNANQREDNKEKTTKKEDSDDKMPQTGSNTIWATQAGPKEDLKTVGVCSGTGLGLELDVGTDRNVATCIQEHDSVSDQKEVSVGFIQGIFGVLYKGYETMTSILQQPSTTETDVKDDKILDDQDGSVVEILHPEVFSDTKIEHPTDDEPQESIIQDLLPSGELQIDIQTSEPVAMSLVECLKLAARETQSGSMNFKTQDKGSPSKQKTAIEQTQILTPIGNDKYMKVELMSESVISNEKKNEEPCLPLEEEEDITAKKDVQNLSYVETDHLVTEVDFEKIKIHESPKRNGHEEFLPGKITAADLRPMAESEGSQEELEFELGQEDLGTVWSAELYMDGGPEESSKPPIVITAIQTLKSPLTAFPPESGPVLKDTTPTETISQPASKVVPLCQDESMQSPPPVPLQEVSPDAINQNSSSAAAKRHVVLQCDEQGTTPSDVTIETAAVKTVEICEDVAKDTSENNLSPLEGDNTKKITSKDEMEKESNPVITKASEIIIVAATERPKDINVDENVVSGKDISPGSSVVSWPFPSPKLERHHEPSKSTESSSLKDDDLSEESFLLAKIRQMAEEETAQPSASAPCTKKCLIPCKSDFKLPPTPPMQLKSSMKLPMDEIRPNLDQTDITKTLRPPLSVISPEQIDEKIDISQPQTPSVPPESFKLDDSYIEANARNAVLDDNVHLNKQEQNIQLERMAAERECQDTPAVKPTNQTENTETEAETKKKEEPELSIDRCEEAQIEQDKPPSPVPDELSNHPEEKDSSVVSREAKGSETPSRSLGSMQVNGQTTADASHVIVPPMRSKKKIIPPPMDLAIVKTGSAVSACDFASPLPSPGLVTSSQSLLKWCQDITRNYKGVKITNFSTSWRNGLAFCAILHHFHPEIIDFDALEPHNIKQNNKAAFDGFASLGISRLLEPSDMVLLSVPDRLIVMTYLCQIRAHFTGQELSVLQIEQNNSQSSYAVARPNQGPDVQAAAKFCAERLQAGALSGDSNSKDSLGEKGSDAVGKPNGGLVPPPRTKRAGKVEEKGSKETEGGAQTPVAPPRSNSTTSRSGFGHIRDADLVKKRRSLLKSESMDETDSKEQPKESDKDELTAEGTNGSTAARESAETEPQEANQDVKSAENETMDTNQYVLSELQALETEQKHIDSRAAVVEKSLRKLMETGSDKDEEEKLIQEWFTLVNKKNALIRRQDHLELLQEEQDLERRFELLTRELRAMMAIEDWQKTQAQQHREQLLLQELVSLVNKRDELVRDMDAKERGALEEDERLERGLEARRRKQSNKEKCVLQ</sequence>
<dbReference type="PANTHER" id="PTHR23167:SF42">
    <property type="entry name" value="EH DOMAIN-BINDING PROTEIN 1-LIKE PROTEIN 1"/>
    <property type="match status" value="1"/>
</dbReference>
<feature type="compositionally biased region" description="Basic and acidic residues" evidence="5">
    <location>
        <begin position="1571"/>
        <end position="1586"/>
    </location>
</feature>
<name>A0A9J8AFN3_CYPCA</name>
<evidence type="ECO:0000259" key="7">
    <source>
        <dbReference type="PROSITE" id="PS51840"/>
    </source>
</evidence>
<keyword evidence="10" id="KW-1185">Reference proteome</keyword>
<organism evidence="9 10">
    <name type="scientific">Cyprinus carpio carpio</name>
    <dbReference type="NCBI Taxonomy" id="630221"/>
    <lineage>
        <taxon>Eukaryota</taxon>
        <taxon>Metazoa</taxon>
        <taxon>Chordata</taxon>
        <taxon>Craniata</taxon>
        <taxon>Vertebrata</taxon>
        <taxon>Euteleostomi</taxon>
        <taxon>Actinopterygii</taxon>
        <taxon>Neopterygii</taxon>
        <taxon>Teleostei</taxon>
        <taxon>Ostariophysi</taxon>
        <taxon>Cypriniformes</taxon>
        <taxon>Cyprinidae</taxon>
        <taxon>Cyprininae</taxon>
        <taxon>Cyprinus</taxon>
    </lineage>
</organism>
<accession>A0A9J8AFN3</accession>
<evidence type="ECO:0000256" key="2">
    <source>
        <dbReference type="ARBA" id="ARBA00022553"/>
    </source>
</evidence>
<feature type="domain" description="C2 NT-type" evidence="7">
    <location>
        <begin position="8"/>
        <end position="158"/>
    </location>
</feature>
<reference evidence="9" key="1">
    <citation type="submission" date="2025-08" db="UniProtKB">
        <authorList>
            <consortium name="Ensembl"/>
        </authorList>
    </citation>
    <scope>IDENTIFICATION</scope>
</reference>
<evidence type="ECO:0000313" key="10">
    <source>
        <dbReference type="Proteomes" id="UP001108240"/>
    </source>
</evidence>
<dbReference type="SUPFAM" id="SSF47576">
    <property type="entry name" value="Calponin-homology domain, CH-domain"/>
    <property type="match status" value="1"/>
</dbReference>
<feature type="compositionally biased region" description="Basic and acidic residues" evidence="5">
    <location>
        <begin position="1084"/>
        <end position="1124"/>
    </location>
</feature>
<dbReference type="InterPro" id="IPR050540">
    <property type="entry name" value="F-actin_Monoox_Mical"/>
</dbReference>
<keyword evidence="3" id="KW-0967">Endosome</keyword>
<dbReference type="SMART" id="SM00033">
    <property type="entry name" value="CH"/>
    <property type="match status" value="1"/>
</dbReference>
<feature type="compositionally biased region" description="Basic and acidic residues" evidence="5">
    <location>
        <begin position="1852"/>
        <end position="1870"/>
    </location>
</feature>
<dbReference type="Proteomes" id="UP001108240">
    <property type="component" value="Unplaced"/>
</dbReference>
<dbReference type="PROSITE" id="PS51848">
    <property type="entry name" value="BMERB"/>
    <property type="match status" value="1"/>
</dbReference>
<feature type="compositionally biased region" description="Pro residues" evidence="5">
    <location>
        <begin position="265"/>
        <end position="278"/>
    </location>
</feature>
<feature type="region of interest" description="Disordered" evidence="5">
    <location>
        <begin position="592"/>
        <end position="611"/>
    </location>
</feature>
<feature type="region of interest" description="Disordered" evidence="5">
    <location>
        <begin position="1561"/>
        <end position="1587"/>
    </location>
</feature>
<dbReference type="PROSITE" id="PS50021">
    <property type="entry name" value="CH"/>
    <property type="match status" value="1"/>
</dbReference>
<evidence type="ECO:0000259" key="8">
    <source>
        <dbReference type="PROSITE" id="PS51848"/>
    </source>
</evidence>
<feature type="region of interest" description="Disordered" evidence="5">
    <location>
        <begin position="2086"/>
        <end position="2224"/>
    </location>
</feature>
<feature type="region of interest" description="Disordered" evidence="5">
    <location>
        <begin position="180"/>
        <end position="374"/>
    </location>
</feature>
<dbReference type="SMART" id="SM01203">
    <property type="entry name" value="DUF3585"/>
    <property type="match status" value="1"/>
</dbReference>
<feature type="region of interest" description="Disordered" evidence="5">
    <location>
        <begin position="1615"/>
        <end position="1656"/>
    </location>
</feature>
<dbReference type="InterPro" id="IPR019448">
    <property type="entry name" value="NT-C2"/>
</dbReference>